<dbReference type="AlphaFoldDB" id="A0A9X3RAU3"/>
<keyword evidence="3" id="KW-1185">Reference proteome</keyword>
<accession>A0A9X3RAU3</accession>
<evidence type="ECO:0000313" key="2">
    <source>
        <dbReference type="EMBL" id="MCZ8533432.1"/>
    </source>
</evidence>
<proteinExistence type="predicted"/>
<gene>
    <name evidence="2" type="ORF">M9R61_08830</name>
</gene>
<organism evidence="2 3">
    <name type="scientific">Psychrobacillus psychrodurans</name>
    <dbReference type="NCBI Taxonomy" id="126157"/>
    <lineage>
        <taxon>Bacteria</taxon>
        <taxon>Bacillati</taxon>
        <taxon>Bacillota</taxon>
        <taxon>Bacilli</taxon>
        <taxon>Bacillales</taxon>
        <taxon>Bacillaceae</taxon>
        <taxon>Psychrobacillus</taxon>
    </lineage>
</organism>
<evidence type="ECO:0000259" key="1">
    <source>
        <dbReference type="Pfam" id="PF10026"/>
    </source>
</evidence>
<dbReference type="Pfam" id="PF10026">
    <property type="entry name" value="DUF2268"/>
    <property type="match status" value="1"/>
</dbReference>
<dbReference type="InterPro" id="IPR018728">
    <property type="entry name" value="DUF2268"/>
</dbReference>
<reference evidence="2" key="1">
    <citation type="submission" date="2022-05" db="EMBL/GenBank/DDBJ databases">
        <authorList>
            <person name="Colautti A."/>
            <person name="Iacumin L."/>
        </authorList>
    </citation>
    <scope>NUCLEOTIDE SEQUENCE</scope>
    <source>
        <strain evidence="2">DSM 30747</strain>
    </source>
</reference>
<dbReference type="Proteomes" id="UP001152172">
    <property type="component" value="Unassembled WGS sequence"/>
</dbReference>
<dbReference type="EMBL" id="JAMKBI010000005">
    <property type="protein sequence ID" value="MCZ8533432.1"/>
    <property type="molecule type" value="Genomic_DNA"/>
</dbReference>
<protein>
    <submittedName>
        <fullName evidence="2">DUF2268 domain-containing protein</fullName>
    </submittedName>
</protein>
<feature type="domain" description="DUF2268" evidence="1">
    <location>
        <begin position="79"/>
        <end position="272"/>
    </location>
</feature>
<evidence type="ECO:0000313" key="3">
    <source>
        <dbReference type="Proteomes" id="UP001152172"/>
    </source>
</evidence>
<name>A0A9X3RAU3_9BACI</name>
<comment type="caution">
    <text evidence="2">The sequence shown here is derived from an EMBL/GenBank/DDBJ whole genome shotgun (WGS) entry which is preliminary data.</text>
</comment>
<dbReference type="RefSeq" id="WP_269921807.1">
    <property type="nucleotide sequence ID" value="NZ_JAMKBI010000005.1"/>
</dbReference>
<sequence>MSVKETRNMLITFAERCEDQDGRGVESLQREIICDPVMKFFPEVNSEVIQYELLKNGLFEPTEWKSLKKILRELESKSIWDIVKQEYKYLRELWDGPKVSIYIFPIRKKDTKRRKDSPRKNGIAYKRVLFLFVSSDLTKEEIKALVAHEYNHVCRLQFLDSLPAAITLDDSIIIEGLGEFAVKQLYGKKWVAPWTNMYRLEEVSEIWQRHFVPALQIKGVKNHQLYLFGNPNTPFSKWIGYHIGYQIVYSYNKNCGPFVMAELLHKSSDEIIAGSDFAI</sequence>